<dbReference type="GO" id="GO:0106300">
    <property type="term" value="P:protein-DNA covalent cross-linking repair"/>
    <property type="evidence" value="ECO:0007669"/>
    <property type="project" value="InterPro"/>
</dbReference>
<proteinExistence type="inferred from homology"/>
<comment type="caution">
    <text evidence="9">The sequence shown here is derived from an EMBL/GenBank/DDBJ whole genome shotgun (WGS) entry which is preliminary data.</text>
</comment>
<dbReference type="PANTHER" id="PTHR13604">
    <property type="entry name" value="DC12-RELATED"/>
    <property type="match status" value="1"/>
</dbReference>
<organism evidence="9 10">
    <name type="scientific">Parabacteroides distasonis</name>
    <dbReference type="NCBI Taxonomy" id="823"/>
    <lineage>
        <taxon>Bacteria</taxon>
        <taxon>Pseudomonadati</taxon>
        <taxon>Bacteroidota</taxon>
        <taxon>Bacteroidia</taxon>
        <taxon>Bacteroidales</taxon>
        <taxon>Tannerellaceae</taxon>
        <taxon>Parabacteroides</taxon>
    </lineage>
</organism>
<evidence type="ECO:0000256" key="8">
    <source>
        <dbReference type="RuleBase" id="RU364100"/>
    </source>
</evidence>
<dbReference type="InterPro" id="IPR003738">
    <property type="entry name" value="SRAP"/>
</dbReference>
<dbReference type="Pfam" id="PF02586">
    <property type="entry name" value="SRAP"/>
    <property type="match status" value="1"/>
</dbReference>
<evidence type="ECO:0000256" key="5">
    <source>
        <dbReference type="ARBA" id="ARBA00023124"/>
    </source>
</evidence>
<dbReference type="SUPFAM" id="SSF143081">
    <property type="entry name" value="BB1717-like"/>
    <property type="match status" value="1"/>
</dbReference>
<evidence type="ECO:0000313" key="10">
    <source>
        <dbReference type="Proteomes" id="UP000315827"/>
    </source>
</evidence>
<evidence type="ECO:0000313" key="9">
    <source>
        <dbReference type="EMBL" id="TWV61866.1"/>
    </source>
</evidence>
<dbReference type="Gene3D" id="3.90.1680.10">
    <property type="entry name" value="SOS response associated peptidase-like"/>
    <property type="match status" value="1"/>
</dbReference>
<keyword evidence="7" id="KW-0456">Lyase</keyword>
<evidence type="ECO:0000256" key="4">
    <source>
        <dbReference type="ARBA" id="ARBA00022801"/>
    </source>
</evidence>
<comment type="similarity">
    <text evidence="1 8">Belongs to the SOS response-associated peptidase family.</text>
</comment>
<evidence type="ECO:0000256" key="7">
    <source>
        <dbReference type="ARBA" id="ARBA00023239"/>
    </source>
</evidence>
<keyword evidence="3" id="KW-0227">DNA damage</keyword>
<evidence type="ECO:0000256" key="6">
    <source>
        <dbReference type="ARBA" id="ARBA00023125"/>
    </source>
</evidence>
<keyword evidence="2 8" id="KW-0645">Protease</keyword>
<dbReference type="GO" id="GO:0016829">
    <property type="term" value="F:lyase activity"/>
    <property type="evidence" value="ECO:0007669"/>
    <property type="project" value="UniProtKB-KW"/>
</dbReference>
<dbReference type="PANTHER" id="PTHR13604:SF0">
    <property type="entry name" value="ABASIC SITE PROCESSING PROTEIN HMCES"/>
    <property type="match status" value="1"/>
</dbReference>
<dbReference type="GO" id="GO:0006508">
    <property type="term" value="P:proteolysis"/>
    <property type="evidence" value="ECO:0007669"/>
    <property type="project" value="UniProtKB-KW"/>
</dbReference>
<protein>
    <recommendedName>
        <fullName evidence="8">Abasic site processing protein</fullName>
        <ecNumber evidence="8">3.4.-.-</ecNumber>
    </recommendedName>
</protein>
<evidence type="ECO:0000256" key="2">
    <source>
        <dbReference type="ARBA" id="ARBA00022670"/>
    </source>
</evidence>
<dbReference type="InterPro" id="IPR036590">
    <property type="entry name" value="SRAP-like"/>
</dbReference>
<sequence length="235" mass="27623">MCFYNSMSKKAKELAARYGRNLSVVEIAEKILEEQEQYRVNAFTFPDYPIITADPEVQSFKWGLIPFWVKDKKQADEIKRMTLNARADTIFQKPSFREPIMKKRCIVPSTGYFEWRHEGNKKIPYYIYVKDEPIFSMAGIYDEWLDKTTGEVVKSFSIITTDPNSLTDYIHNTKHRMPAILSMEDEERWLDPKLAKTEIERLLRPFPPEKMDAYVINNDFLKKKADDPTILDKAS</sequence>
<dbReference type="EMBL" id="VOHW01000005">
    <property type="protein sequence ID" value="TWV61866.1"/>
    <property type="molecule type" value="Genomic_DNA"/>
</dbReference>
<dbReference type="Proteomes" id="UP000315827">
    <property type="component" value="Unassembled WGS sequence"/>
</dbReference>
<keyword evidence="5" id="KW-0190">Covalent protein-DNA linkage</keyword>
<dbReference type="GO" id="GO:0008233">
    <property type="term" value="F:peptidase activity"/>
    <property type="evidence" value="ECO:0007669"/>
    <property type="project" value="UniProtKB-KW"/>
</dbReference>
<gene>
    <name evidence="9" type="ORF">FSA05_11175</name>
</gene>
<reference evidence="9 10" key="1">
    <citation type="submission" date="2019-07" db="EMBL/GenBank/DDBJ databases">
        <title>Genome sequencing of Parabacteroides distasonis iSURF_7.</title>
        <authorList>
            <person name="Degefu H.N."/>
            <person name="Ruoff K.L."/>
            <person name="Price C.E."/>
            <person name="Valls R.A."/>
            <person name="O'Toole G.A."/>
        </authorList>
    </citation>
    <scope>NUCLEOTIDE SEQUENCE [LARGE SCALE GENOMIC DNA]</scope>
    <source>
        <strain evidence="9 10">CFPLTA003_1B</strain>
    </source>
</reference>
<dbReference type="RefSeq" id="WP_146375541.1">
    <property type="nucleotide sequence ID" value="NZ_VOHW01000005.1"/>
</dbReference>
<keyword evidence="6" id="KW-0238">DNA-binding</keyword>
<dbReference type="EC" id="3.4.-.-" evidence="8"/>
<dbReference type="AlphaFoldDB" id="A0A5C6KHP9"/>
<dbReference type="GO" id="GO:0003697">
    <property type="term" value="F:single-stranded DNA binding"/>
    <property type="evidence" value="ECO:0007669"/>
    <property type="project" value="InterPro"/>
</dbReference>
<name>A0A5C6KHP9_PARDI</name>
<keyword evidence="4 8" id="KW-0378">Hydrolase</keyword>
<evidence type="ECO:0000256" key="1">
    <source>
        <dbReference type="ARBA" id="ARBA00008136"/>
    </source>
</evidence>
<evidence type="ECO:0000256" key="3">
    <source>
        <dbReference type="ARBA" id="ARBA00022763"/>
    </source>
</evidence>
<accession>A0A5C6KHP9</accession>